<feature type="region of interest" description="Disordered" evidence="2">
    <location>
        <begin position="768"/>
        <end position="842"/>
    </location>
</feature>
<feature type="compositionally biased region" description="Basic and acidic residues" evidence="2">
    <location>
        <begin position="768"/>
        <end position="811"/>
    </location>
</feature>
<keyword evidence="4" id="KW-1185">Reference proteome</keyword>
<evidence type="ECO:0000313" key="4">
    <source>
        <dbReference type="Proteomes" id="UP001445335"/>
    </source>
</evidence>
<protein>
    <submittedName>
        <fullName evidence="3">Uncharacterized protein</fullName>
    </submittedName>
</protein>
<feature type="region of interest" description="Disordered" evidence="2">
    <location>
        <begin position="865"/>
        <end position="923"/>
    </location>
</feature>
<organism evidence="3 4">
    <name type="scientific">Elliptochloris bilobata</name>
    <dbReference type="NCBI Taxonomy" id="381761"/>
    <lineage>
        <taxon>Eukaryota</taxon>
        <taxon>Viridiplantae</taxon>
        <taxon>Chlorophyta</taxon>
        <taxon>core chlorophytes</taxon>
        <taxon>Trebouxiophyceae</taxon>
        <taxon>Trebouxiophyceae incertae sedis</taxon>
        <taxon>Elliptochloris clade</taxon>
        <taxon>Elliptochloris</taxon>
    </lineage>
</organism>
<feature type="compositionally biased region" description="Basic and acidic residues" evidence="2">
    <location>
        <begin position="18"/>
        <end position="36"/>
    </location>
</feature>
<sequence length="923" mass="103469">MGVPNKKSKGGGKGKGAKGKDPKRQSSTSHQDDARQEVALPPQDRVLAVRPFWETVPQEERVSLLSLSLEELRVRAEELTQRQLKEQAAEAAEAGELLEGMEGMEISLGPTLTEILEEGIARLKSPQGTWKLWQWPGCPTDFFSADDFKQWVEEHQIDPALRALLPKDEGKPIERPAEAALRTRLADLLQRVHAHQRAMHEDVTYTKRGVPRGGRATSDQIHTAVRDSNIEIVSMVLEALEGEHEFLYHAAVHPVAALICDILPEGQRETTPSEVHFEDLEKLPVDDVARISEWLTEKVDSFSARIKPEAKDAAEEEEEEEGIGDVDLFTLAQDGSALTVNAKWLQHLQERLLGEDGHPRKVKSEEDPFQLGLVLEWVYGTIVSTAEKARDGAKRPLGHQPPSTTQAHDVLTAALQDQATWEQRRRSAKELLNEMLASRREAAELAKSYDTRPVPVLAPGQTEAEMLPDHAVQAMLKRELLLTRAKLHALTYEHIMSERKMRTYKSQLKQGEPEFERLKMQLEEVKAQPRGLEGTFRTAAEMERHRAQLADAAIEEQLEVQTAFREHGARLQAIYDAKQRTELDMARREQEMKQLQGWKTTVVALVTRFEELLVPAANGTAASDDSAEMGAGAELATVPTARSQHAINLTNAAHQITHHSMSLQKTRLHFQKDVRRQMYTADDDRAFFDWIQRELRAVDKRLEEGRACLAHLELALINVACDDPGAAVGAQLALPLLQERLDVRAREFAAQRAAAAQEAIIRAEEEKEAQKRQERERKEAKARERRDRERSEKERLAAKREAREAAKRAEAELAQAARAEAEAAERQRKADAAEAARKAEEELMEARRRELLSQEDGYWRRRMAQEAAAAALAQEALARVPSPELEEDSTGDSTQSDGAAAADSDGMREGDPNTKQTAEDGRL</sequence>
<proteinExistence type="predicted"/>
<dbReference type="AlphaFoldDB" id="A0AAW1S6Z6"/>
<keyword evidence="1" id="KW-0175">Coiled coil</keyword>
<gene>
    <name evidence="3" type="ORF">WJX81_005517</name>
</gene>
<comment type="caution">
    <text evidence="3">The sequence shown here is derived from an EMBL/GenBank/DDBJ whole genome shotgun (WGS) entry which is preliminary data.</text>
</comment>
<feature type="compositionally biased region" description="Low complexity" evidence="2">
    <location>
        <begin position="891"/>
        <end position="904"/>
    </location>
</feature>
<feature type="compositionally biased region" description="Basic and acidic residues" evidence="2">
    <location>
        <begin position="905"/>
        <end position="923"/>
    </location>
</feature>
<accession>A0AAW1S6Z6</accession>
<feature type="compositionally biased region" description="Low complexity" evidence="2">
    <location>
        <begin position="865"/>
        <end position="878"/>
    </location>
</feature>
<evidence type="ECO:0000256" key="1">
    <source>
        <dbReference type="SAM" id="Coils"/>
    </source>
</evidence>
<feature type="coiled-coil region" evidence="1">
    <location>
        <begin position="62"/>
        <end position="94"/>
    </location>
</feature>
<feature type="compositionally biased region" description="Basic and acidic residues" evidence="2">
    <location>
        <begin position="819"/>
        <end position="842"/>
    </location>
</feature>
<evidence type="ECO:0000256" key="2">
    <source>
        <dbReference type="SAM" id="MobiDB-lite"/>
    </source>
</evidence>
<evidence type="ECO:0000313" key="3">
    <source>
        <dbReference type="EMBL" id="KAK9841825.1"/>
    </source>
</evidence>
<feature type="region of interest" description="Disordered" evidence="2">
    <location>
        <begin position="1"/>
        <end position="42"/>
    </location>
</feature>
<dbReference type="EMBL" id="JALJOU010000010">
    <property type="protein sequence ID" value="KAK9841825.1"/>
    <property type="molecule type" value="Genomic_DNA"/>
</dbReference>
<dbReference type="Proteomes" id="UP001445335">
    <property type="component" value="Unassembled WGS sequence"/>
</dbReference>
<feature type="compositionally biased region" description="Basic residues" evidence="2">
    <location>
        <begin position="1"/>
        <end position="17"/>
    </location>
</feature>
<reference evidence="3 4" key="1">
    <citation type="journal article" date="2024" name="Nat. Commun.">
        <title>Phylogenomics reveals the evolutionary origins of lichenization in chlorophyte algae.</title>
        <authorList>
            <person name="Puginier C."/>
            <person name="Libourel C."/>
            <person name="Otte J."/>
            <person name="Skaloud P."/>
            <person name="Haon M."/>
            <person name="Grisel S."/>
            <person name="Petersen M."/>
            <person name="Berrin J.G."/>
            <person name="Delaux P.M."/>
            <person name="Dal Grande F."/>
            <person name="Keller J."/>
        </authorList>
    </citation>
    <scope>NUCLEOTIDE SEQUENCE [LARGE SCALE GENOMIC DNA]</scope>
    <source>
        <strain evidence="3 4">SAG 245.80</strain>
    </source>
</reference>
<name>A0AAW1S6Z6_9CHLO</name>